<evidence type="ECO:0000256" key="1">
    <source>
        <dbReference type="SAM" id="Phobius"/>
    </source>
</evidence>
<dbReference type="EMBL" id="JAYMYQ010000004">
    <property type="protein sequence ID" value="KAK7336482.1"/>
    <property type="molecule type" value="Genomic_DNA"/>
</dbReference>
<dbReference type="AlphaFoldDB" id="A0AAN9QIE1"/>
<accession>A0AAN9QIE1</accession>
<evidence type="ECO:0000313" key="2">
    <source>
        <dbReference type="EMBL" id="KAK7336482.1"/>
    </source>
</evidence>
<reference evidence="2 3" key="1">
    <citation type="submission" date="2024-01" db="EMBL/GenBank/DDBJ databases">
        <title>The genomes of 5 underutilized Papilionoideae crops provide insights into root nodulation and disease resistanc.</title>
        <authorList>
            <person name="Jiang F."/>
        </authorList>
    </citation>
    <scope>NUCLEOTIDE SEQUENCE [LARGE SCALE GENOMIC DNA]</scope>
    <source>
        <strain evidence="2">LVBAO_FW01</strain>
        <tissue evidence="2">Leaves</tissue>
    </source>
</reference>
<proteinExistence type="predicted"/>
<sequence>MGNEISNGCMVVKDIVQINNESFFFFSLVYLALCTLLILLCVDTRIKLSCFVDFLEIRQKTVLYTCPG</sequence>
<comment type="caution">
    <text evidence="2">The sequence shown here is derived from an EMBL/GenBank/DDBJ whole genome shotgun (WGS) entry which is preliminary data.</text>
</comment>
<organism evidence="2 3">
    <name type="scientific">Canavalia gladiata</name>
    <name type="common">Sword bean</name>
    <name type="synonym">Dolichos gladiatus</name>
    <dbReference type="NCBI Taxonomy" id="3824"/>
    <lineage>
        <taxon>Eukaryota</taxon>
        <taxon>Viridiplantae</taxon>
        <taxon>Streptophyta</taxon>
        <taxon>Embryophyta</taxon>
        <taxon>Tracheophyta</taxon>
        <taxon>Spermatophyta</taxon>
        <taxon>Magnoliopsida</taxon>
        <taxon>eudicotyledons</taxon>
        <taxon>Gunneridae</taxon>
        <taxon>Pentapetalae</taxon>
        <taxon>rosids</taxon>
        <taxon>fabids</taxon>
        <taxon>Fabales</taxon>
        <taxon>Fabaceae</taxon>
        <taxon>Papilionoideae</taxon>
        <taxon>50 kb inversion clade</taxon>
        <taxon>NPAAA clade</taxon>
        <taxon>indigoferoid/millettioid clade</taxon>
        <taxon>Phaseoleae</taxon>
        <taxon>Canavalia</taxon>
    </lineage>
</organism>
<keyword evidence="1" id="KW-1133">Transmembrane helix</keyword>
<gene>
    <name evidence="2" type="ORF">VNO77_17024</name>
</gene>
<protein>
    <submittedName>
        <fullName evidence="2">Uncharacterized protein</fullName>
    </submittedName>
</protein>
<keyword evidence="1" id="KW-0812">Transmembrane</keyword>
<dbReference type="Proteomes" id="UP001367508">
    <property type="component" value="Unassembled WGS sequence"/>
</dbReference>
<keyword evidence="1" id="KW-0472">Membrane</keyword>
<keyword evidence="3" id="KW-1185">Reference proteome</keyword>
<name>A0AAN9QIE1_CANGL</name>
<evidence type="ECO:0000313" key="3">
    <source>
        <dbReference type="Proteomes" id="UP001367508"/>
    </source>
</evidence>
<feature type="transmembrane region" description="Helical" evidence="1">
    <location>
        <begin position="23"/>
        <end position="42"/>
    </location>
</feature>